<proteinExistence type="predicted"/>
<evidence type="ECO:0000313" key="1">
    <source>
        <dbReference type="EMBL" id="KAI3716022.1"/>
    </source>
</evidence>
<keyword evidence="2" id="KW-1185">Reference proteome</keyword>
<protein>
    <submittedName>
        <fullName evidence="1">Uncharacterized protein</fullName>
    </submittedName>
</protein>
<comment type="caution">
    <text evidence="1">The sequence shown here is derived from an EMBL/GenBank/DDBJ whole genome shotgun (WGS) entry which is preliminary data.</text>
</comment>
<evidence type="ECO:0000313" key="2">
    <source>
        <dbReference type="Proteomes" id="UP001055879"/>
    </source>
</evidence>
<dbReference type="EMBL" id="CM042053">
    <property type="protein sequence ID" value="KAI3716022.1"/>
    <property type="molecule type" value="Genomic_DNA"/>
</dbReference>
<gene>
    <name evidence="1" type="ORF">L6452_23064</name>
</gene>
<reference evidence="1 2" key="2">
    <citation type="journal article" date="2022" name="Mol. Ecol. Resour.">
        <title>The genomes of chicory, endive, great burdock and yacon provide insights into Asteraceae paleo-polyploidization history and plant inulin production.</title>
        <authorList>
            <person name="Fan W."/>
            <person name="Wang S."/>
            <person name="Wang H."/>
            <person name="Wang A."/>
            <person name="Jiang F."/>
            <person name="Liu H."/>
            <person name="Zhao H."/>
            <person name="Xu D."/>
            <person name="Zhang Y."/>
        </authorList>
    </citation>
    <scope>NUCLEOTIDE SEQUENCE [LARGE SCALE GENOMIC DNA]</scope>
    <source>
        <strain evidence="2">cv. Niubang</strain>
    </source>
</reference>
<sequence>MANCHVVLFPFTAYGHLIPMADMAVLFASGGLQTTIITTPSNAHRFSKSIQKTTNFPHQIALQIIPSKAPDNSDQILSDESISGFRETISMLREPIEQFIQESRPNCLIADMFYPWTTEMAAKFDIPRIVFHGTGFFALCASESIRLYEPHKTVSSDSEPFIIPHLPHEIKLTRKQLPHLDAEIFKDFVEVLIEAVEADATSYGVIVNSFNELEPEYVCHYREVMKRKAWHIGPVSLCNKNTDDKSERGKKAAIDEDEFLRWLESKPPNSVVYLSFGTLVEVTASQLCEIAMGLEACDENFIWVIKNGQERWMPEGLEARMTANGKGLIITGWAPQMLILDHESVGGFVTHCGWNSVLEGISGGVAMVTWPVIAEQFYNAKLVTDILQIGVSIGDVEWSAGSSCDGVDRETVEKAVARVMDAIEGEEMRRRARVLKERAKIAVEEGGSSYLDLNAFIQDIKAFKSK</sequence>
<organism evidence="1 2">
    <name type="scientific">Arctium lappa</name>
    <name type="common">Greater burdock</name>
    <name type="synonym">Lappa major</name>
    <dbReference type="NCBI Taxonomy" id="4217"/>
    <lineage>
        <taxon>Eukaryota</taxon>
        <taxon>Viridiplantae</taxon>
        <taxon>Streptophyta</taxon>
        <taxon>Embryophyta</taxon>
        <taxon>Tracheophyta</taxon>
        <taxon>Spermatophyta</taxon>
        <taxon>Magnoliopsida</taxon>
        <taxon>eudicotyledons</taxon>
        <taxon>Gunneridae</taxon>
        <taxon>Pentapetalae</taxon>
        <taxon>asterids</taxon>
        <taxon>campanulids</taxon>
        <taxon>Asterales</taxon>
        <taxon>Asteraceae</taxon>
        <taxon>Carduoideae</taxon>
        <taxon>Cardueae</taxon>
        <taxon>Arctiinae</taxon>
        <taxon>Arctium</taxon>
    </lineage>
</organism>
<reference evidence="2" key="1">
    <citation type="journal article" date="2022" name="Mol. Ecol. Resour.">
        <title>The genomes of chicory, endive, great burdock and yacon provide insights into Asteraceae palaeo-polyploidization history and plant inulin production.</title>
        <authorList>
            <person name="Fan W."/>
            <person name="Wang S."/>
            <person name="Wang H."/>
            <person name="Wang A."/>
            <person name="Jiang F."/>
            <person name="Liu H."/>
            <person name="Zhao H."/>
            <person name="Xu D."/>
            <person name="Zhang Y."/>
        </authorList>
    </citation>
    <scope>NUCLEOTIDE SEQUENCE [LARGE SCALE GENOMIC DNA]</scope>
    <source>
        <strain evidence="2">cv. Niubang</strain>
    </source>
</reference>
<name>A0ACB9B1R4_ARCLA</name>
<accession>A0ACB9B1R4</accession>
<dbReference type="Proteomes" id="UP001055879">
    <property type="component" value="Linkage Group LG07"/>
</dbReference>